<dbReference type="PANTHER" id="PTHR39203:SF1">
    <property type="entry name" value="CYTOPLASMIC PROTEIN"/>
    <property type="match status" value="1"/>
</dbReference>
<evidence type="ECO:0000313" key="2">
    <source>
        <dbReference type="EMBL" id="MBB6479486.1"/>
    </source>
</evidence>
<dbReference type="Proteomes" id="UP000587760">
    <property type="component" value="Unassembled WGS sequence"/>
</dbReference>
<dbReference type="PANTHER" id="PTHR39203">
    <property type="entry name" value="CYTOPLASMIC PROTEIN-RELATED"/>
    <property type="match status" value="1"/>
</dbReference>
<dbReference type="RefSeq" id="WP_184744761.1">
    <property type="nucleotide sequence ID" value="NZ_JACHGJ010000002.1"/>
</dbReference>
<organism evidence="2 3">
    <name type="scientific">Spirochaeta isovalerica</name>
    <dbReference type="NCBI Taxonomy" id="150"/>
    <lineage>
        <taxon>Bacteria</taxon>
        <taxon>Pseudomonadati</taxon>
        <taxon>Spirochaetota</taxon>
        <taxon>Spirochaetia</taxon>
        <taxon>Spirochaetales</taxon>
        <taxon>Spirochaetaceae</taxon>
        <taxon>Spirochaeta</taxon>
    </lineage>
</organism>
<dbReference type="EMBL" id="JACHGJ010000002">
    <property type="protein sequence ID" value="MBB6479486.1"/>
    <property type="molecule type" value="Genomic_DNA"/>
</dbReference>
<dbReference type="AlphaFoldDB" id="A0A841R6L9"/>
<evidence type="ECO:0000313" key="3">
    <source>
        <dbReference type="Proteomes" id="UP000587760"/>
    </source>
</evidence>
<accession>A0A841R6L9</accession>
<dbReference type="Pfam" id="PF04266">
    <property type="entry name" value="ASCH"/>
    <property type="match status" value="1"/>
</dbReference>
<dbReference type="InterPro" id="IPR015947">
    <property type="entry name" value="PUA-like_sf"/>
</dbReference>
<feature type="domain" description="ASCH" evidence="1">
    <location>
        <begin position="4"/>
        <end position="121"/>
    </location>
</feature>
<dbReference type="InterPro" id="IPR007374">
    <property type="entry name" value="ASCH_domain"/>
</dbReference>
<comment type="caution">
    <text evidence="2">The sequence shown here is derived from an EMBL/GenBank/DDBJ whole genome shotgun (WGS) entry which is preliminary data.</text>
</comment>
<sequence>MKSLTIWGEEGDENSHINEIIAGRKKAFCTPEAWFGTVDSEPETVKGDQIILKDPSGKDRVLAEITDVRHLSFGQADEKLALDVLDCDLQDFRDAHRFYWGEEIEVTDDLPIVAEYFRIVEIL</sequence>
<dbReference type="InterPro" id="IPR009326">
    <property type="entry name" value="DUF984"/>
</dbReference>
<gene>
    <name evidence="2" type="ORF">HNR50_001144</name>
</gene>
<dbReference type="SUPFAM" id="SSF88697">
    <property type="entry name" value="PUA domain-like"/>
    <property type="match status" value="1"/>
</dbReference>
<keyword evidence="3" id="KW-1185">Reference proteome</keyword>
<name>A0A841R6L9_9SPIO</name>
<evidence type="ECO:0000259" key="1">
    <source>
        <dbReference type="SMART" id="SM01022"/>
    </source>
</evidence>
<protein>
    <submittedName>
        <fullName evidence="2">Uncharacterized protein YhfF</fullName>
    </submittedName>
</protein>
<dbReference type="Gene3D" id="3.10.400.10">
    <property type="entry name" value="Sulfate adenylyltransferase"/>
    <property type="match status" value="1"/>
</dbReference>
<reference evidence="2 3" key="1">
    <citation type="submission" date="2020-08" db="EMBL/GenBank/DDBJ databases">
        <title>Genomic Encyclopedia of Type Strains, Phase IV (KMG-IV): sequencing the most valuable type-strain genomes for metagenomic binning, comparative biology and taxonomic classification.</title>
        <authorList>
            <person name="Goeker M."/>
        </authorList>
    </citation>
    <scope>NUCLEOTIDE SEQUENCE [LARGE SCALE GENOMIC DNA]</scope>
    <source>
        <strain evidence="2 3">DSM 2461</strain>
    </source>
</reference>
<dbReference type="SMART" id="SM01022">
    <property type="entry name" value="ASCH"/>
    <property type="match status" value="1"/>
</dbReference>
<proteinExistence type="predicted"/>